<dbReference type="PANTHER" id="PTHR21015">
    <property type="entry name" value="UDP-N-ACETYLGLUCOSAMINE--N-ACETYLMURAMYL-(PENTAPEPTIDE) PYROPHOSPHORYL-UNDECAPRENOL N-ACETYLGLUCOSAMINE TRANSFERASE 1"/>
    <property type="match status" value="1"/>
</dbReference>
<dbReference type="Gene3D" id="3.40.50.2000">
    <property type="entry name" value="Glycogen Phosphorylase B"/>
    <property type="match status" value="2"/>
</dbReference>
<name>Q1IUV9_KORVE</name>
<dbReference type="GO" id="GO:0016757">
    <property type="term" value="F:glycosyltransferase activity"/>
    <property type="evidence" value="ECO:0007669"/>
    <property type="project" value="TreeGrafter"/>
</dbReference>
<dbReference type="RefSeq" id="WP_011521143.1">
    <property type="nucleotide sequence ID" value="NC_008009.1"/>
</dbReference>
<evidence type="ECO:0000313" key="2">
    <source>
        <dbReference type="Proteomes" id="UP000002432"/>
    </source>
</evidence>
<dbReference type="PANTHER" id="PTHR21015:SF22">
    <property type="entry name" value="GLYCOSYLTRANSFERASE"/>
    <property type="match status" value="1"/>
</dbReference>
<organism evidence="1 2">
    <name type="scientific">Koribacter versatilis (strain Ellin345)</name>
    <dbReference type="NCBI Taxonomy" id="204669"/>
    <lineage>
        <taxon>Bacteria</taxon>
        <taxon>Pseudomonadati</taxon>
        <taxon>Acidobacteriota</taxon>
        <taxon>Terriglobia</taxon>
        <taxon>Terriglobales</taxon>
        <taxon>Candidatus Korobacteraceae</taxon>
        <taxon>Candidatus Korobacter</taxon>
    </lineage>
</organism>
<dbReference type="CAZy" id="GT1">
    <property type="family name" value="Glycosyltransferase Family 1"/>
</dbReference>
<dbReference type="KEGG" id="aba:Acid345_0336"/>
<keyword evidence="2" id="KW-1185">Reference proteome</keyword>
<proteinExistence type="predicted"/>
<dbReference type="eggNOG" id="COG0707">
    <property type="taxonomic scope" value="Bacteria"/>
</dbReference>
<dbReference type="EMBL" id="CP000360">
    <property type="protein sequence ID" value="ABF39341.1"/>
    <property type="molecule type" value="Genomic_DNA"/>
</dbReference>
<sequence length="355" mass="39921">MANILYGVNGEGAGHSTRSREVLAHLVKAGHNVHVASFDRGLQNLRDEFDVTEIYGFRFAYVNNRVRYNRTIAKNLFTAPKAARSSHHLVKLAEEWKIDLVITDFEPLTCHVAHRRHLPVITIDNQHCLTNTLVSYPKEFRRDAAAAKLVCRLMTPRVDASLVTSFFVPKVKKAKTFIFPPILRQEILSAKPTEGNAILVYVTSPAPALAKTLAGVRAEFIAYGFGREGREANITYKKPSITGFLADLVAAKAIIANAGFSLVTEALHLGKPYLAVPVAHQFEQTFNAYWLQRMEYGAWWDDLNKERVESFLYNLPLYREKLQGYPRQGNDAILAKLDSLIEDFTAPRKRAAGPR</sequence>
<protein>
    <submittedName>
        <fullName evidence="1">Teichoic acid biosynthesis related protein</fullName>
    </submittedName>
</protein>
<dbReference type="Pfam" id="PF13528">
    <property type="entry name" value="Glyco_trans_1_3"/>
    <property type="match status" value="1"/>
</dbReference>
<dbReference type="SUPFAM" id="SSF53756">
    <property type="entry name" value="UDP-Glycosyltransferase/glycogen phosphorylase"/>
    <property type="match status" value="1"/>
</dbReference>
<gene>
    <name evidence="1" type="ordered locus">Acid345_0336</name>
</gene>
<dbReference type="HOGENOM" id="CLU_048991_1_0_0"/>
<evidence type="ECO:0000313" key="1">
    <source>
        <dbReference type="EMBL" id="ABF39341.1"/>
    </source>
</evidence>
<dbReference type="OrthoDB" id="9793805at2"/>
<dbReference type="STRING" id="204669.Acid345_0336"/>
<dbReference type="EnsemblBacteria" id="ABF39341">
    <property type="protein sequence ID" value="ABF39341"/>
    <property type="gene ID" value="Acid345_0336"/>
</dbReference>
<accession>Q1IUV9</accession>
<dbReference type="AlphaFoldDB" id="Q1IUV9"/>
<dbReference type="Proteomes" id="UP000002432">
    <property type="component" value="Chromosome"/>
</dbReference>
<reference evidence="1 2" key="1">
    <citation type="journal article" date="2009" name="Appl. Environ. Microbiol.">
        <title>Three genomes from the phylum Acidobacteria provide insight into the lifestyles of these microorganisms in soils.</title>
        <authorList>
            <person name="Ward N.L."/>
            <person name="Challacombe J.F."/>
            <person name="Janssen P.H."/>
            <person name="Henrissat B."/>
            <person name="Coutinho P.M."/>
            <person name="Wu M."/>
            <person name="Xie G."/>
            <person name="Haft D.H."/>
            <person name="Sait M."/>
            <person name="Badger J."/>
            <person name="Barabote R.D."/>
            <person name="Bradley B."/>
            <person name="Brettin T.S."/>
            <person name="Brinkac L.M."/>
            <person name="Bruce D."/>
            <person name="Creasy T."/>
            <person name="Daugherty S.C."/>
            <person name="Davidsen T.M."/>
            <person name="DeBoy R.T."/>
            <person name="Detter J.C."/>
            <person name="Dodson R.J."/>
            <person name="Durkin A.S."/>
            <person name="Ganapathy A."/>
            <person name="Gwinn-Giglio M."/>
            <person name="Han C.S."/>
            <person name="Khouri H."/>
            <person name="Kiss H."/>
            <person name="Kothari S.P."/>
            <person name="Madupu R."/>
            <person name="Nelson K.E."/>
            <person name="Nelson W.C."/>
            <person name="Paulsen I."/>
            <person name="Penn K."/>
            <person name="Ren Q."/>
            <person name="Rosovitz M.J."/>
            <person name="Selengut J.D."/>
            <person name="Shrivastava S."/>
            <person name="Sullivan S.A."/>
            <person name="Tapia R."/>
            <person name="Thompson L.S."/>
            <person name="Watkins K.L."/>
            <person name="Yang Q."/>
            <person name="Yu C."/>
            <person name="Zafar N."/>
            <person name="Zhou L."/>
            <person name="Kuske C.R."/>
        </authorList>
    </citation>
    <scope>NUCLEOTIDE SEQUENCE [LARGE SCALE GENOMIC DNA]</scope>
    <source>
        <strain evidence="1 2">Ellin345</strain>
    </source>
</reference>